<dbReference type="RefSeq" id="XP_025376514.1">
    <property type="nucleotide sequence ID" value="XM_025518042.1"/>
</dbReference>
<evidence type="ECO:0000256" key="1">
    <source>
        <dbReference type="SAM" id="Phobius"/>
    </source>
</evidence>
<protein>
    <submittedName>
        <fullName evidence="2">Uncharacterized protein</fullName>
    </submittedName>
</protein>
<keyword evidence="1" id="KW-0472">Membrane</keyword>
<dbReference type="AlphaFoldDB" id="A0A316YJS4"/>
<evidence type="ECO:0000313" key="3">
    <source>
        <dbReference type="Proteomes" id="UP000245768"/>
    </source>
</evidence>
<sequence length="117" mass="13707">MRYNLISLQSKYALYHYYEVNAGAIALSSWWMFSLSSAVFYPEVVLADRRDVRYPQLRPPRLSHLTKLSSRQREIHKFAILFRLIASVLFSICMRLTSKKEGPLHVLLDARRETAMT</sequence>
<keyword evidence="1" id="KW-1133">Transmembrane helix</keyword>
<reference evidence="2" key="1">
    <citation type="journal article" date="2018" name="Mol. Biol. Evol.">
        <title>Broad Genomic Sampling Reveals a Smut Pathogenic Ancestry of the Fungal Clade Ustilaginomycotina.</title>
        <authorList>
            <person name="Kijpornyongpan T."/>
            <person name="Mondo S.J."/>
            <person name="Barry K."/>
            <person name="Sandor L."/>
            <person name="Lee J."/>
            <person name="Lipzen A."/>
            <person name="Pangilinan J."/>
            <person name="LaButti K."/>
            <person name="Hainaut M."/>
            <person name="Henrissat B."/>
            <person name="Grigoriev I.V."/>
            <person name="Spatafora J.W."/>
            <person name="Aime M.C."/>
        </authorList>
    </citation>
    <scope>NUCLEOTIDE SEQUENCE [LARGE SCALE GENOMIC DNA]</scope>
    <source>
        <strain evidence="2">MCA 4198</strain>
    </source>
</reference>
<dbReference type="Proteomes" id="UP000245768">
    <property type="component" value="Unassembled WGS sequence"/>
</dbReference>
<dbReference type="GeneID" id="37039958"/>
<gene>
    <name evidence="2" type="ORF">FA10DRAFT_141694</name>
</gene>
<evidence type="ECO:0000313" key="2">
    <source>
        <dbReference type="EMBL" id="PWN89316.1"/>
    </source>
</evidence>
<proteinExistence type="predicted"/>
<keyword evidence="3" id="KW-1185">Reference proteome</keyword>
<dbReference type="EMBL" id="KZ819637">
    <property type="protein sequence ID" value="PWN89316.1"/>
    <property type="molecule type" value="Genomic_DNA"/>
</dbReference>
<accession>A0A316YJS4</accession>
<organism evidence="2 3">
    <name type="scientific">Acaromyces ingoldii</name>
    <dbReference type="NCBI Taxonomy" id="215250"/>
    <lineage>
        <taxon>Eukaryota</taxon>
        <taxon>Fungi</taxon>
        <taxon>Dikarya</taxon>
        <taxon>Basidiomycota</taxon>
        <taxon>Ustilaginomycotina</taxon>
        <taxon>Exobasidiomycetes</taxon>
        <taxon>Exobasidiales</taxon>
        <taxon>Cryptobasidiaceae</taxon>
        <taxon>Acaromyces</taxon>
    </lineage>
</organism>
<name>A0A316YJS4_9BASI</name>
<keyword evidence="1" id="KW-0812">Transmembrane</keyword>
<feature type="transmembrane region" description="Helical" evidence="1">
    <location>
        <begin position="20"/>
        <end position="41"/>
    </location>
</feature>
<dbReference type="InParanoid" id="A0A316YJS4"/>
<feature type="transmembrane region" description="Helical" evidence="1">
    <location>
        <begin position="78"/>
        <end position="97"/>
    </location>
</feature>